<dbReference type="PANTHER" id="PTHR23513">
    <property type="entry name" value="INTEGRAL MEMBRANE EFFLUX PROTEIN-RELATED"/>
    <property type="match status" value="1"/>
</dbReference>
<keyword evidence="4 6" id="KW-1133">Transmembrane helix</keyword>
<evidence type="ECO:0000256" key="6">
    <source>
        <dbReference type="SAM" id="Phobius"/>
    </source>
</evidence>
<feature type="transmembrane region" description="Helical" evidence="6">
    <location>
        <begin position="163"/>
        <end position="184"/>
    </location>
</feature>
<evidence type="ECO:0000256" key="4">
    <source>
        <dbReference type="ARBA" id="ARBA00022989"/>
    </source>
</evidence>
<comment type="caution">
    <text evidence="7">The sequence shown here is derived from an EMBL/GenBank/DDBJ whole genome shotgun (WGS) entry which is preliminary data.</text>
</comment>
<feature type="transmembrane region" description="Helical" evidence="6">
    <location>
        <begin position="279"/>
        <end position="298"/>
    </location>
</feature>
<dbReference type="SUPFAM" id="SSF103473">
    <property type="entry name" value="MFS general substrate transporter"/>
    <property type="match status" value="1"/>
</dbReference>
<accession>A0A5D4KA32</accession>
<sequence>MNRQLVILLIGRILTNFADSFYMIATIWYVKTVTDSPLLIGVTSAIAILPVTIQFIYGPLIDRFSKRKILVTAMMGQGLLVTVISILYLNNLLWVPLLLALLFFALSFSELTYPTESALIERLAEKGKLTKVNSIFAFSYQTLDILCDAVSGVLIAFVGLGVIYLSNSIILVLTGLLFLLFLNIPKSKKETDRSTLGFFKQYKEDFKEGLMVVKKRRRLLHFIFGIIGMNVMATMGLAMLPVISDTSAQYGFWLTSMSAGTLTGTILSSKVQQFPLNRIMPLISIWSGAFWLMAFTLLEIPVLPYLLFGFSWAGIGMLSIFVQTMIGVNLPRDYMGIGFAFISSLLGSLSPIGYLLGGVIGEMTSGLFLLSTSGCGYLLFALYFLMNPLLKQLNEPLSVGFEKTS</sequence>
<feature type="transmembrane region" description="Helical" evidence="6">
    <location>
        <begin position="36"/>
        <end position="57"/>
    </location>
</feature>
<proteinExistence type="predicted"/>
<dbReference type="PANTHER" id="PTHR23513:SF6">
    <property type="entry name" value="MAJOR FACILITATOR SUPERFAMILY ASSOCIATED DOMAIN-CONTAINING PROTEIN"/>
    <property type="match status" value="1"/>
</dbReference>
<keyword evidence="3 6" id="KW-0812">Transmembrane</keyword>
<feature type="transmembrane region" description="Helical" evidence="6">
    <location>
        <begin position="94"/>
        <end position="113"/>
    </location>
</feature>
<dbReference type="Pfam" id="PF07690">
    <property type="entry name" value="MFS_1"/>
    <property type="match status" value="1"/>
</dbReference>
<dbReference type="Gene3D" id="1.20.1250.20">
    <property type="entry name" value="MFS general substrate transporter like domains"/>
    <property type="match status" value="1"/>
</dbReference>
<evidence type="ECO:0000313" key="8">
    <source>
        <dbReference type="Proteomes" id="UP000323317"/>
    </source>
</evidence>
<keyword evidence="2" id="KW-1003">Cell membrane</keyword>
<evidence type="ECO:0000256" key="5">
    <source>
        <dbReference type="ARBA" id="ARBA00023136"/>
    </source>
</evidence>
<name>A0A5D4KA32_9BACI</name>
<evidence type="ECO:0000256" key="2">
    <source>
        <dbReference type="ARBA" id="ARBA00022475"/>
    </source>
</evidence>
<dbReference type="Proteomes" id="UP000323317">
    <property type="component" value="Unassembled WGS sequence"/>
</dbReference>
<reference evidence="7 8" key="1">
    <citation type="submission" date="2019-08" db="EMBL/GenBank/DDBJ databases">
        <title>Bacillus genomes from the desert of Cuatro Cienegas, Coahuila.</title>
        <authorList>
            <person name="Olmedo-Alvarez G."/>
        </authorList>
    </citation>
    <scope>NUCLEOTIDE SEQUENCE [LARGE SCALE GENOMIC DNA]</scope>
    <source>
        <strain evidence="7 8">CH40_1T</strain>
    </source>
</reference>
<dbReference type="AlphaFoldDB" id="A0A5D4KA32"/>
<comment type="subcellular location">
    <subcellularLocation>
        <location evidence="1">Cell membrane</location>
        <topology evidence="1">Multi-pass membrane protein</topology>
    </subcellularLocation>
</comment>
<feature type="transmembrane region" description="Helical" evidence="6">
    <location>
        <begin position="334"/>
        <end position="360"/>
    </location>
</feature>
<feature type="transmembrane region" description="Helical" evidence="6">
    <location>
        <begin position="366"/>
        <end position="385"/>
    </location>
</feature>
<feature type="transmembrane region" description="Helical" evidence="6">
    <location>
        <begin position="69"/>
        <end position="88"/>
    </location>
</feature>
<evidence type="ECO:0000313" key="7">
    <source>
        <dbReference type="EMBL" id="TYR74244.1"/>
    </source>
</evidence>
<evidence type="ECO:0000256" key="1">
    <source>
        <dbReference type="ARBA" id="ARBA00004651"/>
    </source>
</evidence>
<dbReference type="InterPro" id="IPR011701">
    <property type="entry name" value="MFS"/>
</dbReference>
<organism evidence="7 8">
    <name type="scientific">Rossellomorea vietnamensis</name>
    <dbReference type="NCBI Taxonomy" id="218284"/>
    <lineage>
        <taxon>Bacteria</taxon>
        <taxon>Bacillati</taxon>
        <taxon>Bacillota</taxon>
        <taxon>Bacilli</taxon>
        <taxon>Bacillales</taxon>
        <taxon>Bacillaceae</taxon>
        <taxon>Rossellomorea</taxon>
    </lineage>
</organism>
<feature type="transmembrane region" description="Helical" evidence="6">
    <location>
        <begin position="7"/>
        <end position="30"/>
    </location>
</feature>
<feature type="transmembrane region" description="Helical" evidence="6">
    <location>
        <begin position="304"/>
        <end position="322"/>
    </location>
</feature>
<dbReference type="GO" id="GO:0022857">
    <property type="term" value="F:transmembrane transporter activity"/>
    <property type="evidence" value="ECO:0007669"/>
    <property type="project" value="InterPro"/>
</dbReference>
<evidence type="ECO:0000256" key="3">
    <source>
        <dbReference type="ARBA" id="ARBA00022692"/>
    </source>
</evidence>
<dbReference type="RefSeq" id="WP_148947730.1">
    <property type="nucleotide sequence ID" value="NZ_VTEH01000013.1"/>
</dbReference>
<dbReference type="GO" id="GO:0005886">
    <property type="term" value="C:plasma membrane"/>
    <property type="evidence" value="ECO:0007669"/>
    <property type="project" value="UniProtKB-SubCell"/>
</dbReference>
<dbReference type="EMBL" id="VTEH01000013">
    <property type="protein sequence ID" value="TYR74244.1"/>
    <property type="molecule type" value="Genomic_DNA"/>
</dbReference>
<feature type="transmembrane region" description="Helical" evidence="6">
    <location>
        <begin position="219"/>
        <end position="244"/>
    </location>
</feature>
<protein>
    <submittedName>
        <fullName evidence="7">MFS transporter</fullName>
    </submittedName>
</protein>
<gene>
    <name evidence="7" type="ORF">FZC79_15645</name>
</gene>
<dbReference type="InterPro" id="IPR036259">
    <property type="entry name" value="MFS_trans_sf"/>
</dbReference>
<keyword evidence="5 6" id="KW-0472">Membrane</keyword>
<dbReference type="CDD" id="cd06173">
    <property type="entry name" value="MFS_MefA_like"/>
    <property type="match status" value="1"/>
</dbReference>
<feature type="transmembrane region" description="Helical" evidence="6">
    <location>
        <begin position="134"/>
        <end position="157"/>
    </location>
</feature>